<evidence type="ECO:0000256" key="6">
    <source>
        <dbReference type="ARBA" id="ARBA00022967"/>
    </source>
</evidence>
<gene>
    <name evidence="13" type="ORF">HMPREF9709_00579</name>
</gene>
<evidence type="ECO:0000256" key="11">
    <source>
        <dbReference type="RuleBase" id="RU362081"/>
    </source>
</evidence>
<organism evidence="13 14">
    <name type="scientific">Helcococcus kunzii ATCC 51366</name>
    <dbReference type="NCBI Taxonomy" id="883114"/>
    <lineage>
        <taxon>Bacteria</taxon>
        <taxon>Bacillati</taxon>
        <taxon>Bacillota</taxon>
        <taxon>Tissierellia</taxon>
        <taxon>Tissierellales</taxon>
        <taxon>Peptoniphilaceae</taxon>
        <taxon>Helcococcus</taxon>
    </lineage>
</organism>
<reference evidence="13 14" key="1">
    <citation type="submission" date="2012-01" db="EMBL/GenBank/DDBJ databases">
        <title>The Genome Sequence of Helcococcus kunzii ATCC 51366.</title>
        <authorList>
            <consortium name="The Broad Institute Genome Sequencing Platform"/>
            <person name="Earl A."/>
            <person name="Ward D."/>
            <person name="Feldgarden M."/>
            <person name="Gevers D."/>
            <person name="Huys G."/>
            <person name="Young S.K."/>
            <person name="Zeng Q."/>
            <person name="Gargeya S."/>
            <person name="Fitzgerald M."/>
            <person name="Haas B."/>
            <person name="Abouelleil A."/>
            <person name="Alvarado L."/>
            <person name="Arachchi H.M."/>
            <person name="Berlin A."/>
            <person name="Chapman S.B."/>
            <person name="Gearin G."/>
            <person name="Goldberg J."/>
            <person name="Griggs A."/>
            <person name="Gujja S."/>
            <person name="Hansen M."/>
            <person name="Heiman D."/>
            <person name="Howarth C."/>
            <person name="Larimer J."/>
            <person name="Lui A."/>
            <person name="MacDonald P.J.P."/>
            <person name="McCowen C."/>
            <person name="Montmayeur A."/>
            <person name="Murphy C."/>
            <person name="Neiman D."/>
            <person name="Pearson M."/>
            <person name="Priest M."/>
            <person name="Roberts A."/>
            <person name="Saif S."/>
            <person name="Shea T."/>
            <person name="Sisk P."/>
            <person name="Stolte C."/>
            <person name="Sykes S."/>
            <person name="Wortman J."/>
            <person name="Nusbaum C."/>
            <person name="Birren B."/>
        </authorList>
    </citation>
    <scope>NUCLEOTIDE SEQUENCE [LARGE SCALE GENOMIC DNA]</scope>
    <source>
        <strain evidence="13 14">ATCC 51366</strain>
    </source>
</reference>
<dbReference type="InterPro" id="IPR044492">
    <property type="entry name" value="P_typ_ATPase_HD_dom"/>
</dbReference>
<keyword evidence="14" id="KW-1185">Reference proteome</keyword>
<dbReference type="InterPro" id="IPR023299">
    <property type="entry name" value="ATPase_P-typ_cyto_dom_N"/>
</dbReference>
<dbReference type="EMBL" id="AGEI01000016">
    <property type="protein sequence ID" value="EHR34837.1"/>
    <property type="molecule type" value="Genomic_DNA"/>
</dbReference>
<evidence type="ECO:0000256" key="10">
    <source>
        <dbReference type="ARBA" id="ARBA00049338"/>
    </source>
</evidence>
<evidence type="ECO:0000313" key="14">
    <source>
        <dbReference type="Proteomes" id="UP000004191"/>
    </source>
</evidence>
<comment type="caution">
    <text evidence="13">The sequence shown here is derived from an EMBL/GenBank/DDBJ whole genome shotgun (WGS) entry which is preliminary data.</text>
</comment>
<dbReference type="PROSITE" id="PS01229">
    <property type="entry name" value="COF_2"/>
    <property type="match status" value="1"/>
</dbReference>
<dbReference type="InterPro" id="IPR036412">
    <property type="entry name" value="HAD-like_sf"/>
</dbReference>
<dbReference type="Pfam" id="PF00702">
    <property type="entry name" value="Hydrolase"/>
    <property type="match status" value="1"/>
</dbReference>
<dbReference type="SUPFAM" id="SSF56784">
    <property type="entry name" value="HAD-like"/>
    <property type="match status" value="1"/>
</dbReference>
<evidence type="ECO:0000256" key="8">
    <source>
        <dbReference type="ARBA" id="ARBA00023136"/>
    </source>
</evidence>
<dbReference type="HOGENOM" id="CLU_001771_6_3_9"/>
<evidence type="ECO:0000259" key="12">
    <source>
        <dbReference type="Pfam" id="PF00122"/>
    </source>
</evidence>
<dbReference type="SUPFAM" id="SSF81653">
    <property type="entry name" value="Calcium ATPase, transduction domain A"/>
    <property type="match status" value="1"/>
</dbReference>
<sequence length="546" mass="59818">MIGAFFIKNFEESAIVIFLYLFGSYLEQRTLRHTRSAIKELLDMSPNFSLKVNVNGEIEEVTIEDIQINDLILAKTGSKIPVDGKIIAGEGYINESSITGESIPIKKSENSQVFAGTIVENGTFKIRTEKIGEDTIFGKIIELVEESQDLKSETERFIDSFAKYYTPIVLILSFVVLLMTNNIELSITILVLGCPGALVIGVPVSNVAGIGNGAQNGVLFKGSEVIKDFSKVNTVIFDKTGTLTIGKPQISEIKFYANNKEEIINLLVSVEKESDHPLAKAIVQEFENNMSYKTSDTNVVKGGGIISTVDGKQVVVGNIYLMQKENIEINEEQKLIIEKYLSQGNSTVITAIDKKIVSIMGIKDKIRPNVKEVIQKIKNLGVNNLIILSGDNQKIVDLVSKELGMTLAYGELLPEDKSKYVEKMIKKDNIVAFVGDGINDSPSLSIAQVGIAMGNGTDVAIESSDIVMINSDISKLPYALGLSKSISRNMIQNIFIALGTVFILLLGLIFSNIINMSIGMFIHEISILAVIINGMRLLNYKNKGGK</sequence>
<accession>H3NML8</accession>
<dbReference type="Proteomes" id="UP000004191">
    <property type="component" value="Unassembled WGS sequence"/>
</dbReference>
<dbReference type="PANTHER" id="PTHR48085:SF5">
    <property type="entry name" value="CADMIUM_ZINC-TRANSPORTING ATPASE HMA4-RELATED"/>
    <property type="match status" value="1"/>
</dbReference>
<dbReference type="SFLD" id="SFLDS00003">
    <property type="entry name" value="Haloacid_Dehalogenase"/>
    <property type="match status" value="1"/>
</dbReference>
<evidence type="ECO:0000256" key="5">
    <source>
        <dbReference type="ARBA" id="ARBA00022723"/>
    </source>
</evidence>
<dbReference type="Gene3D" id="3.40.50.1000">
    <property type="entry name" value="HAD superfamily/HAD-like"/>
    <property type="match status" value="1"/>
</dbReference>
<dbReference type="CDD" id="cd02079">
    <property type="entry name" value="P-type_ATPase_HM"/>
    <property type="match status" value="1"/>
</dbReference>
<evidence type="ECO:0000313" key="13">
    <source>
        <dbReference type="EMBL" id="EHR34837.1"/>
    </source>
</evidence>
<evidence type="ECO:0000256" key="7">
    <source>
        <dbReference type="ARBA" id="ARBA00022989"/>
    </source>
</evidence>
<protein>
    <recommendedName>
        <fullName evidence="9">Cd(2+)-exporting ATPase</fullName>
        <ecNumber evidence="9">7.2.2.21</ecNumber>
    </recommendedName>
</protein>
<dbReference type="GO" id="GO:0016887">
    <property type="term" value="F:ATP hydrolysis activity"/>
    <property type="evidence" value="ECO:0007669"/>
    <property type="project" value="InterPro"/>
</dbReference>
<comment type="catalytic activity">
    <reaction evidence="10">
        <text>Cd(2+)(in) + ATP + H2O = Cd(2+)(out) + ADP + phosphate + H(+)</text>
        <dbReference type="Rhea" id="RHEA:12132"/>
        <dbReference type="ChEBI" id="CHEBI:15377"/>
        <dbReference type="ChEBI" id="CHEBI:15378"/>
        <dbReference type="ChEBI" id="CHEBI:30616"/>
        <dbReference type="ChEBI" id="CHEBI:43474"/>
        <dbReference type="ChEBI" id="CHEBI:48775"/>
        <dbReference type="ChEBI" id="CHEBI:456216"/>
        <dbReference type="EC" id="7.2.2.21"/>
    </reaction>
</comment>
<evidence type="ECO:0000256" key="1">
    <source>
        <dbReference type="ARBA" id="ARBA00004651"/>
    </source>
</evidence>
<dbReference type="PROSITE" id="PS00154">
    <property type="entry name" value="ATPASE_E1_E2"/>
    <property type="match status" value="1"/>
</dbReference>
<dbReference type="InterPro" id="IPR023214">
    <property type="entry name" value="HAD_sf"/>
</dbReference>
<proteinExistence type="inferred from homology"/>
<dbReference type="PATRIC" id="fig|883114.3.peg.574"/>
<keyword evidence="3" id="KW-0104">Cadmium</keyword>
<dbReference type="InterPro" id="IPR059000">
    <property type="entry name" value="ATPase_P-type_domA"/>
</dbReference>
<feature type="transmembrane region" description="Helical" evidence="11">
    <location>
        <begin position="161"/>
        <end position="179"/>
    </location>
</feature>
<comment type="similarity">
    <text evidence="2 11">Belongs to the cation transport ATPase (P-type) (TC 3.A.3) family. Type IB subfamily.</text>
</comment>
<feature type="transmembrane region" description="Helical" evidence="11">
    <location>
        <begin position="185"/>
        <end position="204"/>
    </location>
</feature>
<name>H3NML8_9FIRM</name>
<dbReference type="PANTHER" id="PTHR48085">
    <property type="entry name" value="CADMIUM/ZINC-TRANSPORTING ATPASE HMA2-RELATED"/>
    <property type="match status" value="1"/>
</dbReference>
<dbReference type="GO" id="GO:0005886">
    <property type="term" value="C:plasma membrane"/>
    <property type="evidence" value="ECO:0007669"/>
    <property type="project" value="UniProtKB-SubCell"/>
</dbReference>
<keyword evidence="5 11" id="KW-0479">Metal-binding</keyword>
<feature type="transmembrane region" description="Helical" evidence="11">
    <location>
        <begin position="520"/>
        <end position="538"/>
    </location>
</feature>
<dbReference type="Pfam" id="PF00122">
    <property type="entry name" value="E1-E2_ATPase"/>
    <property type="match status" value="1"/>
</dbReference>
<keyword evidence="4 11" id="KW-0812">Transmembrane</keyword>
<dbReference type="NCBIfam" id="TIGR01494">
    <property type="entry name" value="ATPase_P-type"/>
    <property type="match status" value="1"/>
</dbReference>
<dbReference type="InterPro" id="IPR027256">
    <property type="entry name" value="P-typ_ATPase_IB"/>
</dbReference>
<dbReference type="AlphaFoldDB" id="H3NML8"/>
<keyword evidence="11" id="KW-0067">ATP-binding</keyword>
<dbReference type="InterPro" id="IPR023298">
    <property type="entry name" value="ATPase_P-typ_TM_dom_sf"/>
</dbReference>
<dbReference type="STRING" id="883114.HMPREF9709_00579"/>
<dbReference type="GO" id="GO:0046872">
    <property type="term" value="F:metal ion binding"/>
    <property type="evidence" value="ECO:0007669"/>
    <property type="project" value="UniProtKB-KW"/>
</dbReference>
<dbReference type="SFLD" id="SFLDG00002">
    <property type="entry name" value="C1.7:_P-type_atpase_like"/>
    <property type="match status" value="1"/>
</dbReference>
<dbReference type="Gene3D" id="2.70.150.10">
    <property type="entry name" value="Calcium-transporting ATPase, cytoplasmic transduction domain A"/>
    <property type="match status" value="1"/>
</dbReference>
<dbReference type="SFLD" id="SFLDF00027">
    <property type="entry name" value="p-type_atpase"/>
    <property type="match status" value="1"/>
</dbReference>
<keyword evidence="11" id="KW-0547">Nucleotide-binding</keyword>
<dbReference type="NCBIfam" id="TIGR01525">
    <property type="entry name" value="ATPase-IB_hvy"/>
    <property type="match status" value="1"/>
</dbReference>
<dbReference type="SUPFAM" id="SSF81665">
    <property type="entry name" value="Calcium ATPase, transmembrane domain M"/>
    <property type="match status" value="1"/>
</dbReference>
<dbReference type="InterPro" id="IPR008250">
    <property type="entry name" value="ATPase_P-typ_transduc_dom_A_sf"/>
</dbReference>
<comment type="subcellular location">
    <subcellularLocation>
        <location evidence="1">Cell membrane</location>
        <topology evidence="1">Multi-pass membrane protein</topology>
    </subcellularLocation>
</comment>
<dbReference type="InterPro" id="IPR051014">
    <property type="entry name" value="Cation_Transport_ATPase_IB"/>
</dbReference>
<evidence type="ECO:0000256" key="9">
    <source>
        <dbReference type="ARBA" id="ARBA00039103"/>
    </source>
</evidence>
<dbReference type="FunFam" id="2.70.150.10:FF:000002">
    <property type="entry name" value="Copper-transporting ATPase 1, putative"/>
    <property type="match status" value="1"/>
</dbReference>
<feature type="domain" description="P-type ATPase A" evidence="12">
    <location>
        <begin position="51"/>
        <end position="145"/>
    </location>
</feature>
<dbReference type="Gene3D" id="3.40.1110.10">
    <property type="entry name" value="Calcium-transporting ATPase, cytoplasmic domain N"/>
    <property type="match status" value="1"/>
</dbReference>
<evidence type="ECO:0000256" key="4">
    <source>
        <dbReference type="ARBA" id="ARBA00022692"/>
    </source>
</evidence>
<feature type="transmembrane region" description="Helical" evidence="11">
    <location>
        <begin position="494"/>
        <end position="514"/>
    </location>
</feature>
<dbReference type="GO" id="GO:0005524">
    <property type="term" value="F:ATP binding"/>
    <property type="evidence" value="ECO:0007669"/>
    <property type="project" value="UniProtKB-UniRule"/>
</dbReference>
<dbReference type="InterPro" id="IPR001757">
    <property type="entry name" value="P_typ_ATPase"/>
</dbReference>
<keyword evidence="11" id="KW-1003">Cell membrane</keyword>
<dbReference type="eggNOG" id="COG2217">
    <property type="taxonomic scope" value="Bacteria"/>
</dbReference>
<keyword evidence="6" id="KW-1278">Translocase</keyword>
<evidence type="ECO:0000256" key="2">
    <source>
        <dbReference type="ARBA" id="ARBA00006024"/>
    </source>
</evidence>
<keyword evidence="7 11" id="KW-1133">Transmembrane helix</keyword>
<evidence type="ECO:0000256" key="3">
    <source>
        <dbReference type="ARBA" id="ARBA00022539"/>
    </source>
</evidence>
<keyword evidence="8 11" id="KW-0472">Membrane</keyword>
<dbReference type="PRINTS" id="PR00941">
    <property type="entry name" value="CDATPASE"/>
</dbReference>
<dbReference type="GO" id="GO:0008551">
    <property type="term" value="F:P-type cadmium transporter activity"/>
    <property type="evidence" value="ECO:0007669"/>
    <property type="project" value="UniProtKB-EC"/>
</dbReference>
<dbReference type="EC" id="7.2.2.21" evidence="9"/>
<dbReference type="InterPro" id="IPR018303">
    <property type="entry name" value="ATPase_P-typ_P_site"/>
</dbReference>
<dbReference type="PRINTS" id="PR00119">
    <property type="entry name" value="CATATPASE"/>
</dbReference>